<dbReference type="Gene3D" id="3.30.450.20">
    <property type="entry name" value="PAS domain"/>
    <property type="match status" value="6"/>
</dbReference>
<evidence type="ECO:0000259" key="4">
    <source>
        <dbReference type="PROSITE" id="PS50887"/>
    </source>
</evidence>
<feature type="domain" description="PAS" evidence="1">
    <location>
        <begin position="869"/>
        <end position="913"/>
    </location>
</feature>
<dbReference type="Proteomes" id="UP001600941">
    <property type="component" value="Unassembled WGS sequence"/>
</dbReference>
<accession>A0ABQ0C450</accession>
<feature type="domain" description="GGDEF" evidence="4">
    <location>
        <begin position="277"/>
        <end position="405"/>
    </location>
</feature>
<protein>
    <recommendedName>
        <fullName evidence="7">EAL domain-containing protein</fullName>
    </recommendedName>
</protein>
<dbReference type="PROSITE" id="PS50112">
    <property type="entry name" value="PAS"/>
    <property type="match status" value="2"/>
</dbReference>
<dbReference type="InterPro" id="IPR043128">
    <property type="entry name" value="Rev_trsase/Diguanyl_cyclase"/>
</dbReference>
<dbReference type="SMART" id="SM00052">
    <property type="entry name" value="EAL"/>
    <property type="match status" value="1"/>
</dbReference>
<dbReference type="InterPro" id="IPR001610">
    <property type="entry name" value="PAC"/>
</dbReference>
<dbReference type="NCBIfam" id="TIGR00254">
    <property type="entry name" value="GGDEF"/>
    <property type="match status" value="2"/>
</dbReference>
<dbReference type="Gene3D" id="3.30.70.270">
    <property type="match status" value="2"/>
</dbReference>
<dbReference type="InterPro" id="IPR035919">
    <property type="entry name" value="EAL_sf"/>
</dbReference>
<evidence type="ECO:0008006" key="7">
    <source>
        <dbReference type="Google" id="ProtNLM"/>
    </source>
</evidence>
<feature type="domain" description="EAL" evidence="3">
    <location>
        <begin position="414"/>
        <end position="669"/>
    </location>
</feature>
<evidence type="ECO:0000259" key="2">
    <source>
        <dbReference type="PROSITE" id="PS50113"/>
    </source>
</evidence>
<feature type="domain" description="PAC" evidence="2">
    <location>
        <begin position="926"/>
        <end position="977"/>
    </location>
</feature>
<dbReference type="PROSITE" id="PS50113">
    <property type="entry name" value="PAC"/>
    <property type="match status" value="3"/>
</dbReference>
<dbReference type="PANTHER" id="PTHR44757">
    <property type="entry name" value="DIGUANYLATE CYCLASE DGCP"/>
    <property type="match status" value="1"/>
</dbReference>
<dbReference type="CDD" id="cd00130">
    <property type="entry name" value="PAS"/>
    <property type="match status" value="2"/>
</dbReference>
<keyword evidence="6" id="KW-1185">Reference proteome</keyword>
<dbReference type="PROSITE" id="PS50883">
    <property type="entry name" value="EAL"/>
    <property type="match status" value="1"/>
</dbReference>
<comment type="caution">
    <text evidence="5">The sequence shown here is derived from an EMBL/GenBank/DDBJ whole genome shotgun (WGS) entry which is preliminary data.</text>
</comment>
<name>A0ABQ0C450_9FIRM</name>
<organism evidence="5 6">
    <name type="scientific">Blautia parvula</name>
    <dbReference type="NCBI Taxonomy" id="2877527"/>
    <lineage>
        <taxon>Bacteria</taxon>
        <taxon>Bacillati</taxon>
        <taxon>Bacillota</taxon>
        <taxon>Clostridia</taxon>
        <taxon>Lachnospirales</taxon>
        <taxon>Lachnospiraceae</taxon>
        <taxon>Blautia</taxon>
    </lineage>
</organism>
<gene>
    <name evidence="5" type="ORF">K340107D12_63940</name>
</gene>
<dbReference type="SUPFAM" id="SSF55073">
    <property type="entry name" value="Nucleotide cyclase"/>
    <property type="match status" value="2"/>
</dbReference>
<dbReference type="Pfam" id="PF13426">
    <property type="entry name" value="PAS_9"/>
    <property type="match status" value="1"/>
</dbReference>
<dbReference type="PANTHER" id="PTHR44757:SF2">
    <property type="entry name" value="BIOFILM ARCHITECTURE MAINTENANCE PROTEIN MBAA"/>
    <property type="match status" value="1"/>
</dbReference>
<dbReference type="InterPro" id="IPR035965">
    <property type="entry name" value="PAS-like_dom_sf"/>
</dbReference>
<dbReference type="InterPro" id="IPR000014">
    <property type="entry name" value="PAS"/>
</dbReference>
<dbReference type="InterPro" id="IPR001633">
    <property type="entry name" value="EAL_dom"/>
</dbReference>
<dbReference type="InterPro" id="IPR000160">
    <property type="entry name" value="GGDEF_dom"/>
</dbReference>
<dbReference type="Pfam" id="PF00563">
    <property type="entry name" value="EAL"/>
    <property type="match status" value="1"/>
</dbReference>
<dbReference type="InterPro" id="IPR052155">
    <property type="entry name" value="Biofilm_reg_signaling"/>
</dbReference>
<evidence type="ECO:0000313" key="6">
    <source>
        <dbReference type="Proteomes" id="UP001600941"/>
    </source>
</evidence>
<dbReference type="InterPro" id="IPR029787">
    <property type="entry name" value="Nucleotide_cyclase"/>
</dbReference>
<dbReference type="InterPro" id="IPR013655">
    <property type="entry name" value="PAS_fold_3"/>
</dbReference>
<feature type="domain" description="PAC" evidence="2">
    <location>
        <begin position="771"/>
        <end position="822"/>
    </location>
</feature>
<dbReference type="InterPro" id="IPR000700">
    <property type="entry name" value="PAS-assoc_C"/>
</dbReference>
<feature type="domain" description="PAS" evidence="1">
    <location>
        <begin position="1011"/>
        <end position="1064"/>
    </location>
</feature>
<evidence type="ECO:0000313" key="5">
    <source>
        <dbReference type="EMBL" id="GAA6503578.1"/>
    </source>
</evidence>
<feature type="domain" description="PAC" evidence="2">
    <location>
        <begin position="1312"/>
        <end position="1364"/>
    </location>
</feature>
<dbReference type="NCBIfam" id="TIGR00229">
    <property type="entry name" value="sensory_box"/>
    <property type="match status" value="3"/>
</dbReference>
<evidence type="ECO:0000259" key="3">
    <source>
        <dbReference type="PROSITE" id="PS50883"/>
    </source>
</evidence>
<dbReference type="SMART" id="SM00086">
    <property type="entry name" value="PAC"/>
    <property type="match status" value="5"/>
</dbReference>
<dbReference type="SUPFAM" id="SSF141868">
    <property type="entry name" value="EAL domain-like"/>
    <property type="match status" value="1"/>
</dbReference>
<proteinExistence type="predicted"/>
<feature type="domain" description="GGDEF" evidence="4">
    <location>
        <begin position="1396"/>
        <end position="1528"/>
    </location>
</feature>
<dbReference type="PROSITE" id="PS50887">
    <property type="entry name" value="GGDEF"/>
    <property type="match status" value="2"/>
</dbReference>
<dbReference type="EMBL" id="BAABZQ010000001">
    <property type="protein sequence ID" value="GAA6503578.1"/>
    <property type="molecule type" value="Genomic_DNA"/>
</dbReference>
<reference evidence="5 6" key="1">
    <citation type="submission" date="2024-04" db="EMBL/GenBank/DDBJ databases">
        <title>Defined microbial consortia suppress multidrug-resistant proinflammatory Enterobacteriaceae via ecological control.</title>
        <authorList>
            <person name="Furuichi M."/>
            <person name="Kawaguchi T."/>
            <person name="Pust M."/>
            <person name="Yasuma K."/>
            <person name="Plichta D."/>
            <person name="Hasegawa N."/>
            <person name="Ohya T."/>
            <person name="Bhattarai S."/>
            <person name="Sasajima S."/>
            <person name="Aoto Y."/>
            <person name="Tuganbaev T."/>
            <person name="Yaginuma M."/>
            <person name="Ueda M."/>
            <person name="Okahashi N."/>
            <person name="Amafuji K."/>
            <person name="Kiridooshi Y."/>
            <person name="Sugita K."/>
            <person name="Strazar M."/>
            <person name="Skelly A."/>
            <person name="Suda W."/>
            <person name="Hattori M."/>
            <person name="Nakamoto N."/>
            <person name="Caballero S."/>
            <person name="Norman J."/>
            <person name="Olle B."/>
            <person name="Tanoue T."/>
            <person name="Arita M."/>
            <person name="Bucci V."/>
            <person name="Atarashi K."/>
            <person name="Xavier R."/>
            <person name="Honda K."/>
        </authorList>
    </citation>
    <scope>NUCLEOTIDE SEQUENCE [LARGE SCALE GENOMIC DNA]</scope>
    <source>
        <strain evidence="6">k34-0107-D12</strain>
    </source>
</reference>
<dbReference type="Gene3D" id="3.20.20.450">
    <property type="entry name" value="EAL domain"/>
    <property type="match status" value="1"/>
</dbReference>
<dbReference type="CDD" id="cd01948">
    <property type="entry name" value="EAL"/>
    <property type="match status" value="1"/>
</dbReference>
<dbReference type="Pfam" id="PF08447">
    <property type="entry name" value="PAS_3"/>
    <property type="match status" value="3"/>
</dbReference>
<evidence type="ECO:0000259" key="1">
    <source>
        <dbReference type="PROSITE" id="PS50112"/>
    </source>
</evidence>
<sequence length="1541" mass="178112">MEKLSVNNKSKIYIIDSDYRIVSCNDALKETFPELECGQICYQILCNEDKPCGECPLARKDGDNAIFYNKKVKKWVEVNSGAIDWPGSGICSMVLAKEIHEGNKSLFFNLTNLTAYDELYELNITQNTYKKLYQMQEKYPPVPSSGSLTQMLQDTGERLIHPDDREEYFRFWNLDDILTRMAKDTAENAVRSQCRKKMQNGDFFWILQLVVPLRHSGDGDQILMCFIQDINTQKTKQMKQEHKNQLQDNAYDSLTGLYRKNIFFSKADEFLKAGGDQRYCLMAVDIEHFKIFNEWYGQEAGDRFLKIAGGFFKRTQESNKGIAGYMGDDDFVIILPDDRETIKSIQDEILNYVKQYGGNAGFLPVFGMYEITDKSLPVSTMYDRASIALASVKGNYAKRVSWYDAAMMQKIEENHLLLSEVQRALTNGEFVFYGQPKCNMMTGRIIGLESLVRWIHPERGLVPPDEFIPVLENSGFIAKLDMYVWDMVCSSVRGWLDRGYRVVPISVNVSRVDIYTVDVAECFCGLIKKYRLDPSLIEIEITESAYAENYNIIRAAVENLRKSGFTVLMDDFGSGYSSLNMLKDVNVDILKIDMKFLDMNEESADRGMGILEAITSMARLMGIRVIAEGVETKEQVDFLLDMGCIYAQGYYFYKPMPVEAFEKLLADENKVDFRGIKAREIERFRIKDMFRDNVFSETMMNNILGGIAFYDVYRNDVELIRVNEQYYRIMETDPVELEENKVRIIQYVYEDDRREMLSIFQKAYEKSITGAEGEVRRLKGNGKTIWMHIHVFFLKEQDGHRFYYGSVSDVTMQKEREAMLESSQRALAAVLNVSENDASFMKLTEENRKTAATIFAQMSPGGMIGGYCEEGFPLYFANYEMIRLMGYESYEELNAAIKGQVINTIHPDDRERVGHDIGAYYPGAEYTTTYRMPKKDGSWFWTLDKGKIIRAEDGRMAIVSACTDISETMMVQQQLAERNAMLLSQNQELKFLNYDMPGGYHRCADTPEYDFLYISDKFLEMLGYTRAEIQELFQNKFMRMVHPDDRRLAEEGAELLRRNTVSHNLEYRILGKHGYIWVIDQSKYMNFHGTSFFQGVVVDVTETMELKNKMRMFMENFSDNVVLVHYKDGIFRYEILGDGLFRELGYTKEEYEKPWKTGQELQSVRRELEDAIKSGRNYQDTIEIKMPDNLKIWLSMDGRFISGDEEGSVYLCIYRDVTSIKKKEHELWLMRKEIESILRLADINGWEWDFRRNMLTLSDIQHLKSGKKKDTSRLIGNFPLCFLEKERMPEAYRESFIDILKKLYKNNFGAGAECTFPLIKADGKGVWIKAAGEAICDKNGIPVKAVGYYLDVTEQKNQELRLTKIAEADALTGLFNRQTAIPRIKSYLADMEGREETAAIIMFDLDNFKLANDVFGHAYGDEMICKNAGKLKGFFRSDDILCRIGGDEFLIFCKRIRDTDVHAKLEKVMESMVTVRSDGEHEIVFSVSAGYVMIPEQGMEFDVLYRKADVALFNAKMNGKGSFRKYESDMKEIRYELAKDK</sequence>
<dbReference type="CDD" id="cd01949">
    <property type="entry name" value="GGDEF"/>
    <property type="match status" value="1"/>
</dbReference>
<dbReference type="SUPFAM" id="SSF55785">
    <property type="entry name" value="PYP-like sensor domain (PAS domain)"/>
    <property type="match status" value="5"/>
</dbReference>
<dbReference type="RefSeq" id="WP_227211566.1">
    <property type="nucleotide sequence ID" value="NZ_BAABZQ010000001.1"/>
</dbReference>
<dbReference type="SMART" id="SM00267">
    <property type="entry name" value="GGDEF"/>
    <property type="match status" value="2"/>
</dbReference>
<dbReference type="Pfam" id="PF00990">
    <property type="entry name" value="GGDEF"/>
    <property type="match status" value="2"/>
</dbReference>